<accession>A0A8S5L9R3</accession>
<evidence type="ECO:0000313" key="1">
    <source>
        <dbReference type="EMBL" id="DAD66638.1"/>
    </source>
</evidence>
<protein>
    <submittedName>
        <fullName evidence="1">Uncharacterized protein</fullName>
    </submittedName>
</protein>
<sequence length="99" mass="11991">MRIKEKKIGQHFQYRKRILNTVAVRHDKVLGVKWQWGTNEGKCSDCHFNNHPPYKYVYSYERERRKDYDSCAHKHRCTKVYRTDGNNVIFKSIKNLTNN</sequence>
<proteinExistence type="predicted"/>
<organism evidence="1">
    <name type="scientific">Myoviridae sp. ctPuP5</name>
    <dbReference type="NCBI Taxonomy" id="2823543"/>
    <lineage>
        <taxon>Viruses</taxon>
        <taxon>Duplodnaviria</taxon>
        <taxon>Heunggongvirae</taxon>
        <taxon>Uroviricota</taxon>
        <taxon>Caudoviricetes</taxon>
    </lineage>
</organism>
<reference evidence="1" key="1">
    <citation type="journal article" date="2021" name="Proc. Natl. Acad. Sci. U.S.A.">
        <title>A Catalog of Tens of Thousands of Viruses from Human Metagenomes Reveals Hidden Associations with Chronic Diseases.</title>
        <authorList>
            <person name="Tisza M.J."/>
            <person name="Buck C.B."/>
        </authorList>
    </citation>
    <scope>NUCLEOTIDE SEQUENCE</scope>
    <source>
        <strain evidence="1">CtPuP5</strain>
    </source>
</reference>
<dbReference type="EMBL" id="BK014662">
    <property type="protein sequence ID" value="DAD66638.1"/>
    <property type="molecule type" value="Genomic_DNA"/>
</dbReference>
<name>A0A8S5L9R3_9CAUD</name>